<keyword evidence="2" id="KW-1185">Reference proteome</keyword>
<gene>
    <name evidence="1" type="ORF">FC07_GL001041</name>
</gene>
<dbReference type="EMBL" id="AZDA01000106">
    <property type="protein sequence ID" value="KRK33713.1"/>
    <property type="molecule type" value="Genomic_DNA"/>
</dbReference>
<comment type="caution">
    <text evidence="1">The sequence shown here is derived from an EMBL/GenBank/DDBJ whole genome shotgun (WGS) entry which is preliminary data.</text>
</comment>
<reference evidence="1 2" key="1">
    <citation type="journal article" date="2015" name="Genome Announc.">
        <title>Expanding the biotechnology potential of lactobacilli through comparative genomics of 213 strains and associated genera.</title>
        <authorList>
            <person name="Sun Z."/>
            <person name="Harris H.M."/>
            <person name="McCann A."/>
            <person name="Guo C."/>
            <person name="Argimon S."/>
            <person name="Zhang W."/>
            <person name="Yang X."/>
            <person name="Jeffery I.B."/>
            <person name="Cooney J.C."/>
            <person name="Kagawa T.F."/>
            <person name="Liu W."/>
            <person name="Song Y."/>
            <person name="Salvetti E."/>
            <person name="Wrobel A."/>
            <person name="Rasinkangas P."/>
            <person name="Parkhill J."/>
            <person name="Rea M.C."/>
            <person name="O'Sullivan O."/>
            <person name="Ritari J."/>
            <person name="Douillard F.P."/>
            <person name="Paul Ross R."/>
            <person name="Yang R."/>
            <person name="Briner A.E."/>
            <person name="Felis G.E."/>
            <person name="de Vos W.M."/>
            <person name="Barrangou R."/>
            <person name="Klaenhammer T.R."/>
            <person name="Caufield P.W."/>
            <person name="Cui Y."/>
            <person name="Zhang H."/>
            <person name="O'Toole P.W."/>
        </authorList>
    </citation>
    <scope>NUCLEOTIDE SEQUENCE [LARGE SCALE GENOMIC DNA]</scope>
    <source>
        <strain evidence="1 2">DSM 20003</strain>
    </source>
</reference>
<dbReference type="PATRIC" id="fig|1423726.3.peg.1075"/>
<name>A0A0R1GP94_9LACO</name>
<sequence>MSILLTGDQLFIAFQQELAQQPLTIHTLVSLFFDFYQREAPLFNTLLDNQLTGLLTTSAKACLTQLTAPAQTNRLRYTNSFIAAGLTEVLLEWHTTQVGSLQSVAAAVEQLLQPESK</sequence>
<evidence type="ECO:0008006" key="3">
    <source>
        <dbReference type="Google" id="ProtNLM"/>
    </source>
</evidence>
<evidence type="ECO:0000313" key="1">
    <source>
        <dbReference type="EMBL" id="KRK33713.1"/>
    </source>
</evidence>
<protein>
    <recommendedName>
        <fullName evidence="3">Transcriptional regulator TetR C-terminal Firmicutes type domain-containing protein</fullName>
    </recommendedName>
</protein>
<dbReference type="Proteomes" id="UP000051461">
    <property type="component" value="Unassembled WGS sequence"/>
</dbReference>
<proteinExistence type="predicted"/>
<dbReference type="AlphaFoldDB" id="A0A0R1GP94"/>
<organism evidence="1 2">
    <name type="scientific">Loigolactobacillus bifermentans DSM 20003</name>
    <dbReference type="NCBI Taxonomy" id="1423726"/>
    <lineage>
        <taxon>Bacteria</taxon>
        <taxon>Bacillati</taxon>
        <taxon>Bacillota</taxon>
        <taxon>Bacilli</taxon>
        <taxon>Lactobacillales</taxon>
        <taxon>Lactobacillaceae</taxon>
        <taxon>Loigolactobacillus</taxon>
    </lineage>
</organism>
<accession>A0A0R1GP94</accession>
<evidence type="ECO:0000313" key="2">
    <source>
        <dbReference type="Proteomes" id="UP000051461"/>
    </source>
</evidence>
<dbReference type="OrthoDB" id="9810250at2"/>